<gene>
    <name evidence="2" type="ORF">RHO25_002323</name>
</gene>
<dbReference type="InterPro" id="IPR023198">
    <property type="entry name" value="PGP-like_dom2"/>
</dbReference>
<dbReference type="GeneID" id="90643833"/>
<dbReference type="RefSeq" id="XP_065458300.1">
    <property type="nucleotide sequence ID" value="XM_065602228.1"/>
</dbReference>
<dbReference type="EMBL" id="CP134185">
    <property type="protein sequence ID" value="WPA97712.1"/>
    <property type="molecule type" value="Genomic_DNA"/>
</dbReference>
<dbReference type="InterPro" id="IPR023214">
    <property type="entry name" value="HAD_sf"/>
</dbReference>
<dbReference type="InterPro" id="IPR051540">
    <property type="entry name" value="S-2-haloacid_dehalogenase"/>
</dbReference>
<accession>A0ABZ0NDV4</accession>
<evidence type="ECO:0000313" key="2">
    <source>
        <dbReference type="EMBL" id="WPA97712.1"/>
    </source>
</evidence>
<name>A0ABZ0NDV4_CERBT</name>
<protein>
    <submittedName>
        <fullName evidence="2">Uncharacterized protein</fullName>
    </submittedName>
</protein>
<organism evidence="2 3">
    <name type="scientific">Cercospora beticola</name>
    <name type="common">Sugarbeet leaf spot fungus</name>
    <dbReference type="NCBI Taxonomy" id="122368"/>
    <lineage>
        <taxon>Eukaryota</taxon>
        <taxon>Fungi</taxon>
        <taxon>Dikarya</taxon>
        <taxon>Ascomycota</taxon>
        <taxon>Pezizomycotina</taxon>
        <taxon>Dothideomycetes</taxon>
        <taxon>Dothideomycetidae</taxon>
        <taxon>Mycosphaerellales</taxon>
        <taxon>Mycosphaerellaceae</taxon>
        <taxon>Cercospora</taxon>
    </lineage>
</organism>
<sequence>MASTIPWRSIKALSFDIYGTLIDWEKGLTEVARNSALGPYLPSDHKTLVIDITRHETAIHQEHPTMKQSIAIGRAIERCATELRLVENGQLTQEQIQSAAQQIRSSIGTYPAFNDTLHAMQLLAQHYKLIVLSNVDHTSFSQTLTGPLQNLPFDAVYIAEDIGTYKPDLNNFSYLVDHLKVWN</sequence>
<dbReference type="Pfam" id="PF00702">
    <property type="entry name" value="Hydrolase"/>
    <property type="match status" value="1"/>
</dbReference>
<dbReference type="InterPro" id="IPR036412">
    <property type="entry name" value="HAD-like_sf"/>
</dbReference>
<evidence type="ECO:0000313" key="3">
    <source>
        <dbReference type="Proteomes" id="UP001302367"/>
    </source>
</evidence>
<proteinExistence type="predicted"/>
<dbReference type="SUPFAM" id="SSF56784">
    <property type="entry name" value="HAD-like"/>
    <property type="match status" value="1"/>
</dbReference>
<keyword evidence="1" id="KW-0378">Hydrolase</keyword>
<dbReference type="Gene3D" id="1.10.150.240">
    <property type="entry name" value="Putative phosphatase, domain 2"/>
    <property type="match status" value="1"/>
</dbReference>
<dbReference type="Proteomes" id="UP001302367">
    <property type="component" value="Chromosome 2"/>
</dbReference>
<keyword evidence="3" id="KW-1185">Reference proteome</keyword>
<dbReference type="PANTHER" id="PTHR43316">
    <property type="entry name" value="HYDROLASE, HALOACID DELAHOGENASE-RELATED"/>
    <property type="match status" value="1"/>
</dbReference>
<evidence type="ECO:0000256" key="1">
    <source>
        <dbReference type="ARBA" id="ARBA00022801"/>
    </source>
</evidence>
<dbReference type="Gene3D" id="3.40.50.1000">
    <property type="entry name" value="HAD superfamily/HAD-like"/>
    <property type="match status" value="1"/>
</dbReference>
<dbReference type="PANTHER" id="PTHR43316:SF9">
    <property type="entry name" value="ACID DEHALOGENASE, PUTATIVE (AFU_ORTHOLOGUE AFUA_6G14460)-RELATED"/>
    <property type="match status" value="1"/>
</dbReference>
<reference evidence="2 3" key="1">
    <citation type="submission" date="2023-09" db="EMBL/GenBank/DDBJ databases">
        <title>Complete-Gapless Cercospora beticola genome.</title>
        <authorList>
            <person name="Wyatt N.A."/>
            <person name="Spanner R.E."/>
            <person name="Bolton M.D."/>
        </authorList>
    </citation>
    <scope>NUCLEOTIDE SEQUENCE [LARGE SCALE GENOMIC DNA]</scope>
    <source>
        <strain evidence="2">Cb09-40</strain>
    </source>
</reference>